<feature type="compositionally biased region" description="Basic and acidic residues" evidence="1">
    <location>
        <begin position="538"/>
        <end position="551"/>
    </location>
</feature>
<evidence type="ECO:0000256" key="1">
    <source>
        <dbReference type="SAM" id="MobiDB-lite"/>
    </source>
</evidence>
<feature type="transmembrane region" description="Helical" evidence="2">
    <location>
        <begin position="133"/>
        <end position="155"/>
    </location>
</feature>
<proteinExistence type="predicted"/>
<feature type="transmembrane region" description="Helical" evidence="2">
    <location>
        <begin position="672"/>
        <end position="700"/>
    </location>
</feature>
<gene>
    <name evidence="3" type="ORF">CTOB1V02_LOCUS321</name>
</gene>
<accession>A0A7R8W238</accession>
<evidence type="ECO:0000313" key="3">
    <source>
        <dbReference type="EMBL" id="CAD7222309.1"/>
    </source>
</evidence>
<feature type="transmembrane region" description="Helical" evidence="2">
    <location>
        <begin position="214"/>
        <end position="235"/>
    </location>
</feature>
<organism evidence="3">
    <name type="scientific">Cyprideis torosa</name>
    <dbReference type="NCBI Taxonomy" id="163714"/>
    <lineage>
        <taxon>Eukaryota</taxon>
        <taxon>Metazoa</taxon>
        <taxon>Ecdysozoa</taxon>
        <taxon>Arthropoda</taxon>
        <taxon>Crustacea</taxon>
        <taxon>Oligostraca</taxon>
        <taxon>Ostracoda</taxon>
        <taxon>Podocopa</taxon>
        <taxon>Podocopida</taxon>
        <taxon>Cytherocopina</taxon>
        <taxon>Cytheroidea</taxon>
        <taxon>Cytherideidae</taxon>
        <taxon>Cyprideis</taxon>
    </lineage>
</organism>
<feature type="region of interest" description="Disordered" evidence="1">
    <location>
        <begin position="419"/>
        <end position="445"/>
    </location>
</feature>
<keyword evidence="2" id="KW-0472">Membrane</keyword>
<dbReference type="AlphaFoldDB" id="A0A7R8W238"/>
<feature type="compositionally biased region" description="Low complexity" evidence="1">
    <location>
        <begin position="435"/>
        <end position="445"/>
    </location>
</feature>
<feature type="region of interest" description="Disordered" evidence="1">
    <location>
        <begin position="565"/>
        <end position="627"/>
    </location>
</feature>
<reference evidence="3" key="1">
    <citation type="submission" date="2020-11" db="EMBL/GenBank/DDBJ databases">
        <authorList>
            <person name="Tran Van P."/>
        </authorList>
    </citation>
    <scope>NUCLEOTIDE SEQUENCE</scope>
</reference>
<keyword evidence="2" id="KW-0812">Transmembrane</keyword>
<evidence type="ECO:0000256" key="2">
    <source>
        <dbReference type="SAM" id="Phobius"/>
    </source>
</evidence>
<feature type="region of interest" description="Disordered" evidence="1">
    <location>
        <begin position="500"/>
        <end position="552"/>
    </location>
</feature>
<sequence>MSTPVRMYFWNVNSESSEFETSRSVFFRAEAGLLDSMTTFLQFGNTLFDMGNRMDEPTPALIEELGLAPVHPEGYKTYLESQQPEELKRIKEEFGLVYDHIPEESMKIFNQSLIERQSFPPLSGDPIPRYVDWLFGVVILIIILTIGTLTSPLYYLPESLDDDWNNLFNTIFRLANMLGLNCRESGSEGSFEICAVAKEGTAADFDAADPISDMWVKGFFLSCTLFFLAMAFLLAADQEEVMDHPDGLRTWSYYNYPPFEGGKDGFDVDLDSIMNWNFLSNDTTIDSNRPTVTIESAAVPNHTSPVVSNYSTNPTTASLLDPTIEFVAKYEITNPGNSKVTAPGYSAVSSASPPVLPSVKSTESNIPRRTSPIESIASSEFQASPVDYSGFRPIGHKEKASPPLDPQMRFPVHDRDGYPATASTAATKLPQRIAESPSTSTESPSDQYYYYDYDFSAFPKSMYKFAKELASNLGYPLGNGTSENDIPQDYELTYAAYDEGYPTGSSESEATTAGKTSENTEPVFHEPQTTYAAAYSPVKKESSTKTSKAEEESLTAYAAAYRPVNKKAEETSKHPKKTKDLEEPPTPYGSYYSRKKKPKTETKTEKPSTMPTPKAPEGKDGKKEMYPEYDEYEYDPRDEDYGPDDCNAKGECGPPMGLGNYERLGLGSYADVFSTLILGLVVLSGVGMFIPLIIGGHLYLGRSLDTSFDIRDIMEQLRYTEFFHAATRSFLNGHVCWDNFICAAGRGFKAKPQYQGLLRKIHQDNTMNLRSTADLLLQGSSEETECMSLPCYDQGRFERIPTLQNTGHI</sequence>
<keyword evidence="2" id="KW-1133">Transmembrane helix</keyword>
<protein>
    <submittedName>
        <fullName evidence="3">Uncharacterized protein</fullName>
    </submittedName>
</protein>
<feature type="compositionally biased region" description="Basic and acidic residues" evidence="1">
    <location>
        <begin position="616"/>
        <end position="626"/>
    </location>
</feature>
<dbReference type="EMBL" id="OB660044">
    <property type="protein sequence ID" value="CAD7222309.1"/>
    <property type="molecule type" value="Genomic_DNA"/>
</dbReference>
<name>A0A7R8W238_9CRUS</name>
<feature type="compositionally biased region" description="Basic and acidic residues" evidence="1">
    <location>
        <begin position="566"/>
        <end position="582"/>
    </location>
</feature>
<feature type="compositionally biased region" description="Polar residues" evidence="1">
    <location>
        <begin position="503"/>
        <end position="520"/>
    </location>
</feature>